<comment type="similarity">
    <text evidence="1">Belongs to the short-chain dehydrogenases/reductases (SDR) family.</text>
</comment>
<sequence length="256" mass="26847">MDLGLQGKVAVITGGARGIGLCEAQALGREGCVIALIDLDAAAASSAVDSLRGEGIQASAFIGNAADEATVRRLVFEICEDLGGLDILVNNAGIGVKPAYLVRDLPFAEWQRMLSVHMDSTFLWSREAIPPMAARGWGRIVNTSSMNFTGGGRPGVAHYSAAKAGIAGFTRTLAKEAGPHGITVNAVAPGYVETELIAGFTPEMRALLARQNPVGRTCKPEEVAASVAFLCSQQAAFINGELLCIDGGRRDFAWEN</sequence>
<dbReference type="Pfam" id="PF13561">
    <property type="entry name" value="adh_short_C2"/>
    <property type="match status" value="1"/>
</dbReference>
<dbReference type="InterPro" id="IPR002347">
    <property type="entry name" value="SDR_fam"/>
</dbReference>
<dbReference type="PRINTS" id="PR00081">
    <property type="entry name" value="GDHRDH"/>
</dbReference>
<keyword evidence="2" id="KW-0560">Oxidoreductase</keyword>
<protein>
    <submittedName>
        <fullName evidence="3">3-oxoacyl-[acyl-carrier protein] reductase</fullName>
    </submittedName>
</protein>
<dbReference type="NCBIfam" id="NF009466">
    <property type="entry name" value="PRK12826.1-2"/>
    <property type="match status" value="1"/>
</dbReference>
<keyword evidence="4" id="KW-1185">Reference proteome</keyword>
<evidence type="ECO:0000313" key="3">
    <source>
        <dbReference type="EMBL" id="TDP74499.1"/>
    </source>
</evidence>
<accession>A0A4R6QU83</accession>
<dbReference type="GO" id="GO:0016491">
    <property type="term" value="F:oxidoreductase activity"/>
    <property type="evidence" value="ECO:0007669"/>
    <property type="project" value="UniProtKB-KW"/>
</dbReference>
<proteinExistence type="inferred from homology"/>
<dbReference type="EMBL" id="SNXS01000001">
    <property type="protein sequence ID" value="TDP74499.1"/>
    <property type="molecule type" value="Genomic_DNA"/>
</dbReference>
<dbReference type="PANTHER" id="PTHR42879">
    <property type="entry name" value="3-OXOACYL-(ACYL-CARRIER-PROTEIN) REDUCTASE"/>
    <property type="match status" value="1"/>
</dbReference>
<evidence type="ECO:0000256" key="2">
    <source>
        <dbReference type="ARBA" id="ARBA00023002"/>
    </source>
</evidence>
<dbReference type="OrthoDB" id="9806974at2"/>
<dbReference type="RefSeq" id="WP_133699115.1">
    <property type="nucleotide sequence ID" value="NZ_SNXS01000001.1"/>
</dbReference>
<evidence type="ECO:0000313" key="4">
    <source>
        <dbReference type="Proteomes" id="UP000295361"/>
    </source>
</evidence>
<dbReference type="PANTHER" id="PTHR42879:SF2">
    <property type="entry name" value="3-OXOACYL-[ACYL-CARRIER-PROTEIN] REDUCTASE FABG"/>
    <property type="match status" value="1"/>
</dbReference>
<dbReference type="Proteomes" id="UP000295361">
    <property type="component" value="Unassembled WGS sequence"/>
</dbReference>
<dbReference type="FunFam" id="3.40.50.720:FF:000173">
    <property type="entry name" value="3-oxoacyl-[acyl-carrier protein] reductase"/>
    <property type="match status" value="1"/>
</dbReference>
<name>A0A4R6QU83_9BURK</name>
<dbReference type="PRINTS" id="PR00080">
    <property type="entry name" value="SDRFAMILY"/>
</dbReference>
<dbReference type="AlphaFoldDB" id="A0A4R6QU83"/>
<gene>
    <name evidence="3" type="ORF">DES47_101560</name>
</gene>
<dbReference type="SUPFAM" id="SSF51735">
    <property type="entry name" value="NAD(P)-binding Rossmann-fold domains"/>
    <property type="match status" value="1"/>
</dbReference>
<dbReference type="Gene3D" id="3.40.50.720">
    <property type="entry name" value="NAD(P)-binding Rossmann-like Domain"/>
    <property type="match status" value="1"/>
</dbReference>
<dbReference type="InterPro" id="IPR050259">
    <property type="entry name" value="SDR"/>
</dbReference>
<comment type="caution">
    <text evidence="3">The sequence shown here is derived from an EMBL/GenBank/DDBJ whole genome shotgun (WGS) entry which is preliminary data.</text>
</comment>
<organism evidence="3 4">
    <name type="scientific">Roseateles toxinivorans</name>
    <dbReference type="NCBI Taxonomy" id="270368"/>
    <lineage>
        <taxon>Bacteria</taxon>
        <taxon>Pseudomonadati</taxon>
        <taxon>Pseudomonadota</taxon>
        <taxon>Betaproteobacteria</taxon>
        <taxon>Burkholderiales</taxon>
        <taxon>Sphaerotilaceae</taxon>
        <taxon>Roseateles</taxon>
    </lineage>
</organism>
<dbReference type="InParanoid" id="A0A4R6QU83"/>
<dbReference type="InterPro" id="IPR036291">
    <property type="entry name" value="NAD(P)-bd_dom_sf"/>
</dbReference>
<evidence type="ECO:0000256" key="1">
    <source>
        <dbReference type="ARBA" id="ARBA00006484"/>
    </source>
</evidence>
<reference evidence="3 4" key="1">
    <citation type="submission" date="2019-03" db="EMBL/GenBank/DDBJ databases">
        <title>Genomic Encyclopedia of Type Strains, Phase IV (KMG-IV): sequencing the most valuable type-strain genomes for metagenomic binning, comparative biology and taxonomic classification.</title>
        <authorList>
            <person name="Goeker M."/>
        </authorList>
    </citation>
    <scope>NUCLEOTIDE SEQUENCE [LARGE SCALE GENOMIC DNA]</scope>
    <source>
        <strain evidence="3 4">DSM 16998</strain>
    </source>
</reference>